<gene>
    <name evidence="11" type="ORF">EGW08_012352</name>
</gene>
<dbReference type="InterPro" id="IPR037944">
    <property type="entry name" value="PRX5-like"/>
</dbReference>
<keyword evidence="12" id="KW-1185">Reference proteome</keyword>
<evidence type="ECO:0000256" key="2">
    <source>
        <dbReference type="ARBA" id="ARBA00010505"/>
    </source>
</evidence>
<dbReference type="GO" id="GO:0045454">
    <property type="term" value="P:cell redox homeostasis"/>
    <property type="evidence" value="ECO:0007669"/>
    <property type="project" value="TreeGrafter"/>
</dbReference>
<dbReference type="EC" id="1.11.1.24" evidence="9"/>
<organism evidence="11 12">
    <name type="scientific">Elysia chlorotica</name>
    <name type="common">Eastern emerald elysia</name>
    <name type="synonym">Sea slug</name>
    <dbReference type="NCBI Taxonomy" id="188477"/>
    <lineage>
        <taxon>Eukaryota</taxon>
        <taxon>Metazoa</taxon>
        <taxon>Spiralia</taxon>
        <taxon>Lophotrochozoa</taxon>
        <taxon>Mollusca</taxon>
        <taxon>Gastropoda</taxon>
        <taxon>Heterobranchia</taxon>
        <taxon>Euthyneura</taxon>
        <taxon>Panpulmonata</taxon>
        <taxon>Sacoglossa</taxon>
        <taxon>Placobranchoidea</taxon>
        <taxon>Plakobranchidae</taxon>
        <taxon>Elysia</taxon>
    </lineage>
</organism>
<evidence type="ECO:0000256" key="9">
    <source>
        <dbReference type="RuleBase" id="RU366011"/>
    </source>
</evidence>
<evidence type="ECO:0000256" key="3">
    <source>
        <dbReference type="ARBA" id="ARBA00022559"/>
    </source>
</evidence>
<dbReference type="GO" id="GO:0005777">
    <property type="term" value="C:peroxisome"/>
    <property type="evidence" value="ECO:0007669"/>
    <property type="project" value="TreeGrafter"/>
</dbReference>
<evidence type="ECO:0000256" key="5">
    <source>
        <dbReference type="ARBA" id="ARBA00023002"/>
    </source>
</evidence>
<evidence type="ECO:0000259" key="10">
    <source>
        <dbReference type="PROSITE" id="PS51352"/>
    </source>
</evidence>
<dbReference type="Proteomes" id="UP000271974">
    <property type="component" value="Unassembled WGS sequence"/>
</dbReference>
<keyword evidence="3 9" id="KW-0575">Peroxidase</keyword>
<comment type="function">
    <text evidence="1">Thiol-specific peroxidase that catalyzes the reduction of hydrogen peroxide and organic hydroperoxides to water and alcohols, respectively. Plays a role in cell protection against oxidative stress by detoxifying peroxides and as sensor of hydrogen peroxide-mediated signaling events.</text>
</comment>
<evidence type="ECO:0000313" key="12">
    <source>
        <dbReference type="Proteomes" id="UP000271974"/>
    </source>
</evidence>
<dbReference type="STRING" id="188477.A0A433TE92"/>
<reference evidence="11 12" key="1">
    <citation type="submission" date="2019-01" db="EMBL/GenBank/DDBJ databases">
        <title>A draft genome assembly of the solar-powered sea slug Elysia chlorotica.</title>
        <authorList>
            <person name="Cai H."/>
            <person name="Li Q."/>
            <person name="Fang X."/>
            <person name="Li J."/>
            <person name="Curtis N.E."/>
            <person name="Altenburger A."/>
            <person name="Shibata T."/>
            <person name="Feng M."/>
            <person name="Maeda T."/>
            <person name="Schwartz J.A."/>
            <person name="Shigenobu S."/>
            <person name="Lundholm N."/>
            <person name="Nishiyama T."/>
            <person name="Yang H."/>
            <person name="Hasebe M."/>
            <person name="Li S."/>
            <person name="Pierce S.K."/>
            <person name="Wang J."/>
        </authorList>
    </citation>
    <scope>NUCLEOTIDE SEQUENCE [LARGE SCALE GENOMIC DNA]</scope>
    <source>
        <strain evidence="11">EC2010</strain>
        <tissue evidence="11">Whole organism of an adult</tissue>
    </source>
</reference>
<keyword evidence="6 9" id="KW-0676">Redox-active center</keyword>
<dbReference type="InterPro" id="IPR013740">
    <property type="entry name" value="Redoxin"/>
</dbReference>
<dbReference type="EMBL" id="RQTK01000423">
    <property type="protein sequence ID" value="RUS79874.1"/>
    <property type="molecule type" value="Genomic_DNA"/>
</dbReference>
<dbReference type="SUPFAM" id="SSF52833">
    <property type="entry name" value="Thioredoxin-like"/>
    <property type="match status" value="1"/>
</dbReference>
<evidence type="ECO:0000256" key="7">
    <source>
        <dbReference type="ARBA" id="ARBA00049091"/>
    </source>
</evidence>
<dbReference type="AlphaFoldDB" id="A0A433TE92"/>
<evidence type="ECO:0000256" key="1">
    <source>
        <dbReference type="ARBA" id="ARBA00003330"/>
    </source>
</evidence>
<dbReference type="InterPro" id="IPR036249">
    <property type="entry name" value="Thioredoxin-like_sf"/>
</dbReference>
<evidence type="ECO:0000256" key="4">
    <source>
        <dbReference type="ARBA" id="ARBA00022862"/>
    </source>
</evidence>
<keyword evidence="5 9" id="KW-0560">Oxidoreductase</keyword>
<evidence type="ECO:0000313" key="11">
    <source>
        <dbReference type="EMBL" id="RUS79874.1"/>
    </source>
</evidence>
<dbReference type="FunFam" id="3.40.30.10:FF:000020">
    <property type="entry name" value="Peroxiredoxin"/>
    <property type="match status" value="1"/>
</dbReference>
<dbReference type="Pfam" id="PF08534">
    <property type="entry name" value="Redoxin"/>
    <property type="match status" value="1"/>
</dbReference>
<keyword evidence="4 9" id="KW-0049">Antioxidant</keyword>
<proteinExistence type="inferred from homology"/>
<evidence type="ECO:0000256" key="8">
    <source>
        <dbReference type="PIRSR" id="PIRSR637944-1"/>
    </source>
</evidence>
<dbReference type="GO" id="GO:0042744">
    <property type="term" value="P:hydrogen peroxide catabolic process"/>
    <property type="evidence" value="ECO:0007669"/>
    <property type="project" value="TreeGrafter"/>
</dbReference>
<dbReference type="GO" id="GO:0005739">
    <property type="term" value="C:mitochondrion"/>
    <property type="evidence" value="ECO:0007669"/>
    <property type="project" value="TreeGrafter"/>
</dbReference>
<dbReference type="PANTHER" id="PTHR10430">
    <property type="entry name" value="PEROXIREDOXIN"/>
    <property type="match status" value="1"/>
</dbReference>
<evidence type="ECO:0000256" key="6">
    <source>
        <dbReference type="ARBA" id="ARBA00023284"/>
    </source>
</evidence>
<name>A0A433TE92_ELYCH</name>
<dbReference type="CDD" id="cd03013">
    <property type="entry name" value="PRX5_like"/>
    <property type="match status" value="1"/>
</dbReference>
<comment type="caution">
    <text evidence="11">The sequence shown here is derived from an EMBL/GenBank/DDBJ whole genome shotgun (WGS) entry which is preliminary data.</text>
</comment>
<comment type="catalytic activity">
    <reaction evidence="7 9">
        <text>a hydroperoxide + [thioredoxin]-dithiol = an alcohol + [thioredoxin]-disulfide + H2O</text>
        <dbReference type="Rhea" id="RHEA:62620"/>
        <dbReference type="Rhea" id="RHEA-COMP:10698"/>
        <dbReference type="Rhea" id="RHEA-COMP:10700"/>
        <dbReference type="ChEBI" id="CHEBI:15377"/>
        <dbReference type="ChEBI" id="CHEBI:29950"/>
        <dbReference type="ChEBI" id="CHEBI:30879"/>
        <dbReference type="ChEBI" id="CHEBI:35924"/>
        <dbReference type="ChEBI" id="CHEBI:50058"/>
        <dbReference type="EC" id="1.11.1.24"/>
    </reaction>
</comment>
<dbReference type="OrthoDB" id="1882547at2759"/>
<comment type="similarity">
    <text evidence="2 9">Belongs to the peroxiredoxin family. Prx5 subfamily.</text>
</comment>
<accession>A0A433TE92</accession>
<protein>
    <recommendedName>
        <fullName evidence="9">Peroxiredoxin-5</fullName>
        <ecNumber evidence="9">1.11.1.24</ecNumber>
    </recommendedName>
</protein>
<sequence>MQALRQFISRPALCYSSLFPQRFLQTSSVLEMPIKVGDPLPSVELMNCDPSNKVDISSYTGKIVIFGVPGAFTPTCSKDHAPGFVNSVDALKAKGVEKVVCVAVNDPFVMGAWRDHLDKNNQIEFLADISAEFTKAIGLDFDASPILGNVRCKRFTMVVENGKVKALNVEPDGTGLTCSRAKDVLKMV</sequence>
<dbReference type="GO" id="GO:0008379">
    <property type="term" value="F:thioredoxin peroxidase activity"/>
    <property type="evidence" value="ECO:0007669"/>
    <property type="project" value="InterPro"/>
</dbReference>
<dbReference type="InterPro" id="IPR013766">
    <property type="entry name" value="Thioredoxin_domain"/>
</dbReference>
<dbReference type="PROSITE" id="PS51352">
    <property type="entry name" value="THIOREDOXIN_2"/>
    <property type="match status" value="1"/>
</dbReference>
<dbReference type="Gene3D" id="3.40.30.10">
    <property type="entry name" value="Glutaredoxin"/>
    <property type="match status" value="1"/>
</dbReference>
<dbReference type="GO" id="GO:0034599">
    <property type="term" value="P:cellular response to oxidative stress"/>
    <property type="evidence" value="ECO:0007669"/>
    <property type="project" value="InterPro"/>
</dbReference>
<dbReference type="PANTHER" id="PTHR10430:SF16">
    <property type="entry name" value="PEROXIREDOXIN-5, MITOCHONDRIAL"/>
    <property type="match status" value="1"/>
</dbReference>
<feature type="active site" description="Cysteine sulfenic acid (-SOH) intermediate" evidence="8">
    <location>
        <position position="76"/>
    </location>
</feature>
<feature type="domain" description="Thioredoxin" evidence="10">
    <location>
        <begin position="34"/>
        <end position="188"/>
    </location>
</feature>